<dbReference type="AlphaFoldDB" id="A0A1G7RDR9"/>
<dbReference type="GO" id="GO:0008218">
    <property type="term" value="P:bioluminescence"/>
    <property type="evidence" value="ECO:0007669"/>
    <property type="project" value="InterPro"/>
</dbReference>
<organism evidence="2 3">
    <name type="scientific">Chitinophaga filiformis</name>
    <name type="common">Myxococcus filiformis</name>
    <name type="synonym">Flexibacter filiformis</name>
    <dbReference type="NCBI Taxonomy" id="104663"/>
    <lineage>
        <taxon>Bacteria</taxon>
        <taxon>Pseudomonadati</taxon>
        <taxon>Bacteroidota</taxon>
        <taxon>Chitinophagia</taxon>
        <taxon>Chitinophagales</taxon>
        <taxon>Chitinophagaceae</taxon>
        <taxon>Chitinophaga</taxon>
    </lineage>
</organism>
<dbReference type="InterPro" id="IPR007534">
    <property type="entry name" value="LuxE"/>
</dbReference>
<dbReference type="Pfam" id="PF04443">
    <property type="entry name" value="LuxE"/>
    <property type="match status" value="1"/>
</dbReference>
<dbReference type="GO" id="GO:0047474">
    <property type="term" value="F:long-chain fatty acid--protein ligase activity"/>
    <property type="evidence" value="ECO:0007669"/>
    <property type="project" value="InterPro"/>
</dbReference>
<name>A0A1G7RDR9_CHIFI</name>
<reference evidence="2 3" key="1">
    <citation type="submission" date="2016-10" db="EMBL/GenBank/DDBJ databases">
        <authorList>
            <person name="de Groot N.N."/>
        </authorList>
    </citation>
    <scope>NUCLEOTIDE SEQUENCE [LARGE SCALE GENOMIC DNA]</scope>
    <source>
        <strain evidence="2 3">DSM 527</strain>
    </source>
</reference>
<gene>
    <name evidence="2" type="ORF">SAMN04488121_103426</name>
</gene>
<dbReference type="InterPro" id="IPR042099">
    <property type="entry name" value="ANL_N_sf"/>
</dbReference>
<dbReference type="Gene3D" id="3.40.50.12780">
    <property type="entry name" value="N-terminal domain of ligase-like"/>
    <property type="match status" value="1"/>
</dbReference>
<feature type="domain" description="Acyl-protein synthetase LuxE" evidence="1">
    <location>
        <begin position="17"/>
        <end position="326"/>
    </location>
</feature>
<proteinExistence type="predicted"/>
<evidence type="ECO:0000313" key="2">
    <source>
        <dbReference type="EMBL" id="SDG08918.1"/>
    </source>
</evidence>
<dbReference type="SUPFAM" id="SSF56801">
    <property type="entry name" value="Acetyl-CoA synthetase-like"/>
    <property type="match status" value="1"/>
</dbReference>
<protein>
    <submittedName>
        <fullName evidence="2">Acyl-protein synthetase, LuxE</fullName>
    </submittedName>
</protein>
<evidence type="ECO:0000313" key="3">
    <source>
        <dbReference type="Proteomes" id="UP000199045"/>
    </source>
</evidence>
<dbReference type="Proteomes" id="UP000199045">
    <property type="component" value="Unassembled WGS sequence"/>
</dbReference>
<dbReference type="STRING" id="104663.SAMN04488121_103426"/>
<dbReference type="RefSeq" id="WP_089832959.1">
    <property type="nucleotide sequence ID" value="NZ_FNBN01000003.1"/>
</dbReference>
<sequence>MSGINTAALFTLQEQDMEAAALELFHYQYRENDLYRAYTDALRRKPSEVRSLQQIPFLPIQFFKTHTVTCGTFTPELIFESSGTTQTINSRHLVKEASLYERSFLAGFERSYGPVSDFVILGLLPSYLERQHSSLVYMVQDMVKRSGHAASGFYLYEHDKLADRLGELDASGQKTLLIGVTFGLLDFAEHHSLQLKNTIVMETGGMKGRREEWTRQQVHAYLKEKLGCEHIHAEYGMTELLSQAYSHKDGLFTTPPWMKVLVRDENDPFQLSTANASGVINVVDLANVYSCAFIATEDIGRLHEEGSFEVLGRLDNSALRGCSLMVS</sequence>
<evidence type="ECO:0000259" key="1">
    <source>
        <dbReference type="Pfam" id="PF04443"/>
    </source>
</evidence>
<dbReference type="OrthoDB" id="182577at2"/>
<accession>A0A1G7RDR9</accession>
<dbReference type="EMBL" id="FNBN01000003">
    <property type="protein sequence ID" value="SDG08918.1"/>
    <property type="molecule type" value="Genomic_DNA"/>
</dbReference>